<protein>
    <submittedName>
        <fullName evidence="6">NAD(P)-dependent dehydrogenase (Short-subunit alcohol dehydrogenase family)</fullName>
    </submittedName>
</protein>
<dbReference type="Proteomes" id="UP000631670">
    <property type="component" value="Unassembled WGS sequence"/>
</dbReference>
<dbReference type="Gene3D" id="3.40.50.720">
    <property type="entry name" value="NAD(P)-binding Rossmann-like Domain"/>
    <property type="match status" value="1"/>
</dbReference>
<dbReference type="PROSITE" id="PS51318">
    <property type="entry name" value="TAT"/>
    <property type="match status" value="1"/>
</dbReference>
<evidence type="ECO:0000256" key="1">
    <source>
        <dbReference type="ARBA" id="ARBA00006484"/>
    </source>
</evidence>
<dbReference type="SMART" id="SM00822">
    <property type="entry name" value="PKS_KR"/>
    <property type="match status" value="1"/>
</dbReference>
<keyword evidence="7" id="KW-1185">Reference proteome</keyword>
<evidence type="ECO:0000256" key="4">
    <source>
        <dbReference type="RuleBase" id="RU000363"/>
    </source>
</evidence>
<comment type="similarity">
    <text evidence="1 4">Belongs to the short-chain dehydrogenases/reductases (SDR) family.</text>
</comment>
<evidence type="ECO:0000313" key="7">
    <source>
        <dbReference type="Proteomes" id="UP000631670"/>
    </source>
</evidence>
<dbReference type="InterPro" id="IPR006311">
    <property type="entry name" value="TAT_signal"/>
</dbReference>
<dbReference type="SUPFAM" id="SSF51735">
    <property type="entry name" value="NAD(P)-binding Rossmann-fold domains"/>
    <property type="match status" value="1"/>
</dbReference>
<name>A0ABR9I468_9PSEU</name>
<sequence length="309" mass="31699">MSESKEEPRRYGRRRLLATSGIAAGVGAVAGVGLVQGGAKTPQIGPSAARRFAGKAVLITGATSGIGRAAALRFAAEGGKVGFCGRRENLGAALEREIRSAGGEATYVRADVRSEADVKRFVDTIAAKYGGLNVCFNNAGVTVQKPLHEYSAAEWDDVVGTNLRGNFLALKYEVPHLKAAGGGTVVVTASSNALATDAGRAAYTASKRGLVGLVQTAALDYAADGIRVNALVPGTTNTELVRRAGGAMALPDPVWEATAANWALSNVPGLKRMATADEIAVFALALASGDFPYMTGAQLVIDGGKTAHA</sequence>
<evidence type="ECO:0000256" key="3">
    <source>
        <dbReference type="ARBA" id="ARBA00023027"/>
    </source>
</evidence>
<gene>
    <name evidence="6" type="ORF">H4696_005082</name>
</gene>
<dbReference type="PRINTS" id="PR00080">
    <property type="entry name" value="SDRFAMILY"/>
</dbReference>
<dbReference type="Pfam" id="PF00106">
    <property type="entry name" value="adh_short"/>
    <property type="match status" value="1"/>
</dbReference>
<evidence type="ECO:0000256" key="2">
    <source>
        <dbReference type="ARBA" id="ARBA00023002"/>
    </source>
</evidence>
<dbReference type="InterPro" id="IPR057326">
    <property type="entry name" value="KR_dom"/>
</dbReference>
<dbReference type="PANTHER" id="PTHR24321:SF8">
    <property type="entry name" value="ESTRADIOL 17-BETA-DEHYDROGENASE 8-RELATED"/>
    <property type="match status" value="1"/>
</dbReference>
<accession>A0ABR9I468</accession>
<dbReference type="CDD" id="cd05233">
    <property type="entry name" value="SDR_c"/>
    <property type="match status" value="1"/>
</dbReference>
<dbReference type="InterPro" id="IPR002347">
    <property type="entry name" value="SDR_fam"/>
</dbReference>
<proteinExistence type="inferred from homology"/>
<dbReference type="EMBL" id="JADBEG010000001">
    <property type="protein sequence ID" value="MBE1497982.1"/>
    <property type="molecule type" value="Genomic_DNA"/>
</dbReference>
<dbReference type="RefSeq" id="WP_086864497.1">
    <property type="nucleotide sequence ID" value="NZ_JADBEG010000001.1"/>
</dbReference>
<organism evidence="6 7">
    <name type="scientific">Amycolatopsis lexingtonensis</name>
    <dbReference type="NCBI Taxonomy" id="218822"/>
    <lineage>
        <taxon>Bacteria</taxon>
        <taxon>Bacillati</taxon>
        <taxon>Actinomycetota</taxon>
        <taxon>Actinomycetes</taxon>
        <taxon>Pseudonocardiales</taxon>
        <taxon>Pseudonocardiaceae</taxon>
        <taxon>Amycolatopsis</taxon>
    </lineage>
</organism>
<dbReference type="PROSITE" id="PS00061">
    <property type="entry name" value="ADH_SHORT"/>
    <property type="match status" value="1"/>
</dbReference>
<keyword evidence="2" id="KW-0560">Oxidoreductase</keyword>
<dbReference type="PANTHER" id="PTHR24321">
    <property type="entry name" value="DEHYDROGENASES, SHORT CHAIN"/>
    <property type="match status" value="1"/>
</dbReference>
<keyword evidence="3" id="KW-0520">NAD</keyword>
<dbReference type="InterPro" id="IPR020904">
    <property type="entry name" value="Sc_DH/Rdtase_CS"/>
</dbReference>
<dbReference type="PRINTS" id="PR00081">
    <property type="entry name" value="GDHRDH"/>
</dbReference>
<comment type="caution">
    <text evidence="6">The sequence shown here is derived from an EMBL/GenBank/DDBJ whole genome shotgun (WGS) entry which is preliminary data.</text>
</comment>
<evidence type="ECO:0000259" key="5">
    <source>
        <dbReference type="SMART" id="SM00822"/>
    </source>
</evidence>
<dbReference type="InterPro" id="IPR036291">
    <property type="entry name" value="NAD(P)-bd_dom_sf"/>
</dbReference>
<evidence type="ECO:0000313" key="6">
    <source>
        <dbReference type="EMBL" id="MBE1497982.1"/>
    </source>
</evidence>
<feature type="domain" description="Ketoreductase" evidence="5">
    <location>
        <begin position="55"/>
        <end position="229"/>
    </location>
</feature>
<reference evidence="6 7" key="1">
    <citation type="submission" date="2020-10" db="EMBL/GenBank/DDBJ databases">
        <title>Sequencing the genomes of 1000 actinobacteria strains.</title>
        <authorList>
            <person name="Klenk H.-P."/>
        </authorList>
    </citation>
    <scope>NUCLEOTIDE SEQUENCE [LARGE SCALE GENOMIC DNA]</scope>
    <source>
        <strain evidence="6 7">DSM 44653</strain>
    </source>
</reference>